<protein>
    <submittedName>
        <fullName evidence="4">Recombinase family protein</fullName>
    </submittedName>
</protein>
<dbReference type="PANTHER" id="PTHR30461">
    <property type="entry name" value="DNA-INVERTASE FROM LAMBDOID PROPHAGE"/>
    <property type="match status" value="1"/>
</dbReference>
<dbReference type="CDD" id="cd00338">
    <property type="entry name" value="Ser_Recombinase"/>
    <property type="match status" value="1"/>
</dbReference>
<accession>A0A940RTI3</accession>
<dbReference type="GO" id="GO:0003677">
    <property type="term" value="F:DNA binding"/>
    <property type="evidence" value="ECO:0007669"/>
    <property type="project" value="UniProtKB-KW"/>
</dbReference>
<dbReference type="PANTHER" id="PTHR30461:SF2">
    <property type="entry name" value="SERINE RECOMBINASE PINE-RELATED"/>
    <property type="match status" value="1"/>
</dbReference>
<dbReference type="PROSITE" id="PS51737">
    <property type="entry name" value="RECOMBINASE_DNA_BIND"/>
    <property type="match status" value="1"/>
</dbReference>
<evidence type="ECO:0000313" key="4">
    <source>
        <dbReference type="EMBL" id="MBP0456216.1"/>
    </source>
</evidence>
<evidence type="ECO:0000259" key="3">
    <source>
        <dbReference type="PROSITE" id="PS51737"/>
    </source>
</evidence>
<keyword evidence="2" id="KW-0233">DNA recombination</keyword>
<dbReference type="RefSeq" id="WP_209337991.1">
    <property type="nucleotide sequence ID" value="NZ_JAGIQL010000003.1"/>
</dbReference>
<dbReference type="InterPro" id="IPR036162">
    <property type="entry name" value="Resolvase-like_N_sf"/>
</dbReference>
<dbReference type="Pfam" id="PF00239">
    <property type="entry name" value="Resolvase"/>
    <property type="match status" value="1"/>
</dbReference>
<reference evidence="4" key="1">
    <citation type="submission" date="2021-03" db="EMBL/GenBank/DDBJ databases">
        <title>Whole genome sequence of Streptomyces bomunensis MMS17-BM035.</title>
        <authorList>
            <person name="Lee J.H."/>
        </authorList>
    </citation>
    <scope>NUCLEOTIDE SEQUENCE</scope>
    <source>
        <strain evidence="4">MMS17-BM035</strain>
    </source>
</reference>
<keyword evidence="1" id="KW-0238">DNA-binding</keyword>
<gene>
    <name evidence="4" type="ORF">JFN87_01705</name>
</gene>
<proteinExistence type="predicted"/>
<evidence type="ECO:0000256" key="1">
    <source>
        <dbReference type="ARBA" id="ARBA00023125"/>
    </source>
</evidence>
<dbReference type="Pfam" id="PF07508">
    <property type="entry name" value="Recombinase"/>
    <property type="match status" value="1"/>
</dbReference>
<dbReference type="Proteomes" id="UP000670475">
    <property type="component" value="Unassembled WGS sequence"/>
</dbReference>
<dbReference type="EMBL" id="JAGIQL010000003">
    <property type="protein sequence ID" value="MBP0456216.1"/>
    <property type="molecule type" value="Genomic_DNA"/>
</dbReference>
<dbReference type="SUPFAM" id="SSF53041">
    <property type="entry name" value="Resolvase-like"/>
    <property type="match status" value="1"/>
</dbReference>
<dbReference type="SMART" id="SM00857">
    <property type="entry name" value="Resolvase"/>
    <property type="match status" value="1"/>
</dbReference>
<evidence type="ECO:0000256" key="2">
    <source>
        <dbReference type="ARBA" id="ARBA00023172"/>
    </source>
</evidence>
<dbReference type="AlphaFoldDB" id="A0A940RTI3"/>
<name>A0A940RTI3_9ACTN</name>
<dbReference type="InterPro" id="IPR038109">
    <property type="entry name" value="DNA_bind_recomb_sf"/>
</dbReference>
<sequence length="541" mass="60752">MTPPPDTFLSAAALDPEPWLGYIRVSTWKEEKISPDLQKAAIQAWARRTGRRIVDWIEDLDMTGRNFKRKIMRGIERVEKREAVGIAVWKFSRFGRNDLGIAVNLTRLEHAGGQLESATEEVDARTAVGRFNRKILFDLAVFESDRAGEQWKETHQWRRAHGLPATGGKRLGYIWHPRRIPHPSDPRQWATQREWYQVDEAARATVEDLFARKLADAEGYGGLAAWLNPLGYRTGHGNPWRADSLRRYMLSGFAGGLLRVHDPECRCDYTANGGTCGRWVHIDGAHEAIISPETWERYEEHVAERRQMTPRVRNPTYPLTGLVRCGGCREGAAATSARRASGRILGYAYACGQSRSGLCDNPVWVQRAVVEDEVRLWLAREVAAGVDAAPPAYIPPQRDDHTERDQRERARMEGEHTRLTNALTNLAVDRATNPDAYPEGVFEAARARILKQKEAVTEALEGLAAEAAMPKRSALVPLAVGLLEEWDTFRAPETNGILRSLIRRVAITRGAAGRKGVEGSGQTTITIHPVWEPDPWETTEK</sequence>
<dbReference type="GO" id="GO:0000150">
    <property type="term" value="F:DNA strand exchange activity"/>
    <property type="evidence" value="ECO:0007669"/>
    <property type="project" value="InterPro"/>
</dbReference>
<feature type="domain" description="Recombinase" evidence="3">
    <location>
        <begin position="186"/>
        <end position="309"/>
    </location>
</feature>
<comment type="caution">
    <text evidence="4">The sequence shown here is derived from an EMBL/GenBank/DDBJ whole genome shotgun (WGS) entry which is preliminary data.</text>
</comment>
<dbReference type="InterPro" id="IPR011109">
    <property type="entry name" value="DNA_bind_recombinase_dom"/>
</dbReference>
<dbReference type="Gene3D" id="3.90.1750.20">
    <property type="entry name" value="Putative Large Serine Recombinase, Chain B, Domain 2"/>
    <property type="match status" value="1"/>
</dbReference>
<dbReference type="InterPro" id="IPR050639">
    <property type="entry name" value="SSR_resolvase"/>
</dbReference>
<dbReference type="InterPro" id="IPR006119">
    <property type="entry name" value="Resolv_N"/>
</dbReference>
<organism evidence="4 5">
    <name type="scientific">Streptomyces montanisoli</name>
    <dbReference type="NCBI Taxonomy" id="2798581"/>
    <lineage>
        <taxon>Bacteria</taxon>
        <taxon>Bacillati</taxon>
        <taxon>Actinomycetota</taxon>
        <taxon>Actinomycetes</taxon>
        <taxon>Kitasatosporales</taxon>
        <taxon>Streptomycetaceae</taxon>
        <taxon>Streptomyces</taxon>
    </lineage>
</organism>
<keyword evidence="5" id="KW-1185">Reference proteome</keyword>
<dbReference type="Gene3D" id="3.40.50.1390">
    <property type="entry name" value="Resolvase, N-terminal catalytic domain"/>
    <property type="match status" value="1"/>
</dbReference>
<evidence type="ECO:0000313" key="5">
    <source>
        <dbReference type="Proteomes" id="UP000670475"/>
    </source>
</evidence>